<evidence type="ECO:0000313" key="2">
    <source>
        <dbReference type="EMBL" id="CAF0700203.1"/>
    </source>
</evidence>
<comment type="caution">
    <text evidence="2">The sequence shown here is derived from an EMBL/GenBank/DDBJ whole genome shotgun (WGS) entry which is preliminary data.</text>
</comment>
<sequence length="149" mass="16778">MRSSSASTGSDQMSFRFATFRKTLLPVSVSCTVFTASNGSEILLHHVFDISHSPRARFHNEESTVQIHTGSCALMNTRCQKSKNKADPQDPSTLPHYNHSQSEKLPRFHIPATPVIERRILSNGPRFFHWGVTFLYAWVGSHGVTLPKR</sequence>
<organism evidence="2 3">
    <name type="scientific">Candidatus Methylacidithermus pantelleriae</name>
    <dbReference type="NCBI Taxonomy" id="2744239"/>
    <lineage>
        <taxon>Bacteria</taxon>
        <taxon>Pseudomonadati</taxon>
        <taxon>Verrucomicrobiota</taxon>
        <taxon>Methylacidiphilae</taxon>
        <taxon>Methylacidiphilales</taxon>
        <taxon>Methylacidiphilaceae</taxon>
        <taxon>Candidatus Methylacidithermus</taxon>
    </lineage>
</organism>
<dbReference type="Proteomes" id="UP000663859">
    <property type="component" value="Unassembled WGS sequence"/>
</dbReference>
<dbReference type="AlphaFoldDB" id="A0A8J2FT21"/>
<name>A0A8J2FT21_9BACT</name>
<protein>
    <submittedName>
        <fullName evidence="2">Uncharacterized protein</fullName>
    </submittedName>
</protein>
<evidence type="ECO:0000313" key="3">
    <source>
        <dbReference type="Proteomes" id="UP000663859"/>
    </source>
</evidence>
<gene>
    <name evidence="2" type="ORF">MPNT_340002</name>
</gene>
<evidence type="ECO:0000256" key="1">
    <source>
        <dbReference type="SAM" id="MobiDB-lite"/>
    </source>
</evidence>
<proteinExistence type="predicted"/>
<keyword evidence="3" id="KW-1185">Reference proteome</keyword>
<dbReference type="EMBL" id="CAJNOB010000028">
    <property type="protein sequence ID" value="CAF0700203.1"/>
    <property type="molecule type" value="Genomic_DNA"/>
</dbReference>
<reference evidence="2" key="1">
    <citation type="submission" date="2021-02" db="EMBL/GenBank/DDBJ databases">
        <authorList>
            <person name="Cremers G."/>
            <person name="Picone N."/>
        </authorList>
    </citation>
    <scope>NUCLEOTIDE SEQUENCE</scope>
    <source>
        <strain evidence="2">PQ17</strain>
    </source>
</reference>
<feature type="region of interest" description="Disordered" evidence="1">
    <location>
        <begin position="81"/>
        <end position="101"/>
    </location>
</feature>
<accession>A0A8J2FT21</accession>